<dbReference type="OrthoDB" id="8964954at2"/>
<gene>
    <name evidence="1" type="ORF">DDF84_032915</name>
</gene>
<dbReference type="EMBL" id="CP037902">
    <property type="protein sequence ID" value="QBP14507.1"/>
    <property type="molecule type" value="Genomic_DNA"/>
</dbReference>
<dbReference type="RefSeq" id="WP_017512637.1">
    <property type="nucleotide sequence ID" value="NZ_CP026546.1"/>
</dbReference>
<geneLocation type="plasmid" evidence="1">
    <name>p1</name>
</geneLocation>
<evidence type="ECO:0000313" key="1">
    <source>
        <dbReference type="EMBL" id="QBP14507.1"/>
    </source>
</evidence>
<reference evidence="1 2" key="1">
    <citation type="submission" date="2019-03" db="EMBL/GenBank/DDBJ databases">
        <title>Comparative insights into the high quality Complete genome sequence of highly metal resistant Cupriavidus metallidurans strain BS1 isolated from a gold-copper mine.</title>
        <authorList>
            <person name="Mazhar H.S."/>
            <person name="Rensing C."/>
        </authorList>
    </citation>
    <scope>NUCLEOTIDE SEQUENCE [LARGE SCALE GENOMIC DNA]</scope>
    <source>
        <strain evidence="1 2">BS1</strain>
        <plasmid evidence="1 2">p1</plasmid>
    </source>
</reference>
<organism evidence="1 2">
    <name type="scientific">Cupriavidus metallidurans</name>
    <dbReference type="NCBI Taxonomy" id="119219"/>
    <lineage>
        <taxon>Bacteria</taxon>
        <taxon>Pseudomonadati</taxon>
        <taxon>Pseudomonadota</taxon>
        <taxon>Betaproteobacteria</taxon>
        <taxon>Burkholderiales</taxon>
        <taxon>Burkholderiaceae</taxon>
        <taxon>Cupriavidus</taxon>
    </lineage>
</organism>
<evidence type="ECO:0000313" key="2">
    <source>
        <dbReference type="Proteomes" id="UP000253772"/>
    </source>
</evidence>
<dbReference type="Proteomes" id="UP000253772">
    <property type="component" value="Plasmid p1"/>
</dbReference>
<dbReference type="AlphaFoldDB" id="A0A2L0XD46"/>
<keyword evidence="1" id="KW-0614">Plasmid</keyword>
<sequence>MTTSSKDLVSGAKHDVLAGRIKRSTGLQYFGYRKGADSILIKMAEGNLFEIPVTPAGSAIVVVAAVASAFDAGSTPADVLDDFRRRGEVEGAVQYLGADPFVGEWAELVQTPMEKEASAAPANTAFTLEI</sequence>
<accession>A0A2L0XD46</accession>
<dbReference type="GeneID" id="60825073"/>
<proteinExistence type="predicted"/>
<name>A0A2L0XD46_9BURK</name>
<protein>
    <submittedName>
        <fullName evidence="1">Uncharacterized protein</fullName>
    </submittedName>
</protein>